<evidence type="ECO:0000259" key="1">
    <source>
        <dbReference type="Pfam" id="PF19809"/>
    </source>
</evidence>
<organism evidence="2 3">
    <name type="scientific">Amycolatopsis sacchari</name>
    <dbReference type="NCBI Taxonomy" id="115433"/>
    <lineage>
        <taxon>Bacteria</taxon>
        <taxon>Bacillati</taxon>
        <taxon>Actinomycetota</taxon>
        <taxon>Actinomycetes</taxon>
        <taxon>Pseudonocardiales</taxon>
        <taxon>Pseudonocardiaceae</taxon>
        <taxon>Amycolatopsis</taxon>
    </lineage>
</organism>
<accession>A0A1I4C1T1</accession>
<dbReference type="InterPro" id="IPR046259">
    <property type="entry name" value="DUF6292"/>
</dbReference>
<dbReference type="AlphaFoldDB" id="A0A1I4C1T1"/>
<gene>
    <name evidence="2" type="ORF">SAMN05421835_13157</name>
</gene>
<dbReference type="Proteomes" id="UP000199025">
    <property type="component" value="Unassembled WGS sequence"/>
</dbReference>
<evidence type="ECO:0000313" key="2">
    <source>
        <dbReference type="EMBL" id="SFK74289.1"/>
    </source>
</evidence>
<feature type="domain" description="DUF6292" evidence="1">
    <location>
        <begin position="18"/>
        <end position="104"/>
    </location>
</feature>
<sequence length="147" mass="15678">MIVDIYGWDAAESALQAYIAVVADALGVPPESTCAMTGRPASAYIALDERLPNFPDRDLALLWEDNQGWAAAIETHSGEDVIVVAYLGGEVVPPPSAVVGFLRDLLADKQPGQLEPPNFPPCADLTERLARHGYAGTSQSMITRSPS</sequence>
<proteinExistence type="predicted"/>
<dbReference type="EMBL" id="FORP01000031">
    <property type="protein sequence ID" value="SFK74289.1"/>
    <property type="molecule type" value="Genomic_DNA"/>
</dbReference>
<protein>
    <recommendedName>
        <fullName evidence="1">DUF6292 domain-containing protein</fullName>
    </recommendedName>
</protein>
<reference evidence="2 3" key="1">
    <citation type="submission" date="2016-10" db="EMBL/GenBank/DDBJ databases">
        <authorList>
            <person name="de Groot N.N."/>
        </authorList>
    </citation>
    <scope>NUCLEOTIDE SEQUENCE [LARGE SCALE GENOMIC DNA]</scope>
    <source>
        <strain evidence="2 3">DSM 44468</strain>
    </source>
</reference>
<dbReference type="STRING" id="115433.SAMN05421835_13157"/>
<evidence type="ECO:0000313" key="3">
    <source>
        <dbReference type="Proteomes" id="UP000199025"/>
    </source>
</evidence>
<dbReference type="Pfam" id="PF19809">
    <property type="entry name" value="DUF6292"/>
    <property type="match status" value="1"/>
</dbReference>
<keyword evidence="3" id="KW-1185">Reference proteome</keyword>
<name>A0A1I4C1T1_9PSEU</name>
<dbReference type="RefSeq" id="WP_177228971.1">
    <property type="nucleotide sequence ID" value="NZ_CBDQZW010000034.1"/>
</dbReference>